<sequence>MLSTEPDNCQEQQRNRHREHLIELSRNASVISTSSSEDDVDNLMPPTPVSRTPRARPISVPRSQSRHASSSPRASRAPTYMARDLVVVESDEDADGPLQNSPSPAPSRMRMLSPGPKGSRSRSRPPPLGRDFEMGNVLGEGAYSTVNLAKNTQTGQEFAIKIMYKEHLRRHNKTNMAFVEKDALIKIQTAGGHPGIVRLERTWQDNWSFFYVLSLARNGDIQSLLFRLGSLSLTCARYYAAQLVDAVAFMHSVNVIHRDLKPENLLLDDAFRIKLTDFGTAKVLDCFDGRARTFVGTAQYQAPELLTASHTTRSSDLWAIGCNIYQMIAGRFPFFGPSDYLIFEKIKRLDYDFPEGFDSQAKDIVRKLLVLDPSQRLGAGAPGTENDVAALKAHPLFAPVKWDTLWTDPAPPHEVGLLKKEKSLSGNGNSTADVGAIWDDLVGGGDDIEWASDAEGDEAYLQQLRHNGAAQPDAGDPLDSAPTTPPPCSPPPVPMSPSSMSSPPLERPSLSRHDTATSGTSAQISSSDSSTEQLEERLAELAMRNSRKSLPRSSPSVSSQRTLEYERGRTRALTPVQGNTPVSEADLPSIIHMALDERVVYKSMVETRSLRRRASKLLPVSVHVPKKPKMRQLVLTDKRLVLLKTKKIGAPSMVKTEYAIKPRGASRPPPGKDGKEGKESKDSKELPAITSSELKGERGFVILTSFNKTHSFTTPDSSTALKWTQKINSLISNES</sequence>
<feature type="domain" description="Protein kinase" evidence="12">
    <location>
        <begin position="132"/>
        <end position="397"/>
    </location>
</feature>
<feature type="compositionally biased region" description="Polar residues" evidence="11">
    <location>
        <begin position="26"/>
        <end position="35"/>
    </location>
</feature>
<evidence type="ECO:0000256" key="8">
    <source>
        <dbReference type="ARBA" id="ARBA00047899"/>
    </source>
</evidence>
<keyword evidence="3" id="KW-0723">Serine/threonine-protein kinase</keyword>
<dbReference type="EMBL" id="VDMD01000001">
    <property type="protein sequence ID" value="TRM69733.1"/>
    <property type="molecule type" value="Genomic_DNA"/>
</dbReference>
<dbReference type="SMART" id="SM00233">
    <property type="entry name" value="PH"/>
    <property type="match status" value="1"/>
</dbReference>
<dbReference type="InterPro" id="IPR050236">
    <property type="entry name" value="Ser_Thr_kinase_AGC"/>
</dbReference>
<evidence type="ECO:0000313" key="14">
    <source>
        <dbReference type="Proteomes" id="UP000320762"/>
    </source>
</evidence>
<dbReference type="Proteomes" id="UP000320762">
    <property type="component" value="Unassembled WGS sequence"/>
</dbReference>
<keyword evidence="5 10" id="KW-0547">Nucleotide-binding</keyword>
<dbReference type="InterPro" id="IPR001849">
    <property type="entry name" value="PH_domain"/>
</dbReference>
<dbReference type="PROSITE" id="PS50011">
    <property type="entry name" value="PROTEIN_KINASE_DOM"/>
    <property type="match status" value="1"/>
</dbReference>
<evidence type="ECO:0000256" key="1">
    <source>
        <dbReference type="ARBA" id="ARBA00010006"/>
    </source>
</evidence>
<feature type="compositionally biased region" description="Polar residues" evidence="11">
    <location>
        <begin position="1"/>
        <end position="12"/>
    </location>
</feature>
<feature type="compositionally biased region" description="Low complexity" evidence="11">
    <location>
        <begin position="516"/>
        <end position="531"/>
    </location>
</feature>
<dbReference type="InterPro" id="IPR039046">
    <property type="entry name" value="PDPK1"/>
</dbReference>
<feature type="region of interest" description="Disordered" evidence="11">
    <location>
        <begin position="1"/>
        <end position="131"/>
    </location>
</feature>
<comment type="similarity">
    <text evidence="1">Belongs to the protein kinase superfamily. AGC Ser/Thr protein kinase family. PDPK1 subfamily.</text>
</comment>
<dbReference type="STRING" id="97359.A0A550CY80"/>
<evidence type="ECO:0000256" key="3">
    <source>
        <dbReference type="ARBA" id="ARBA00022527"/>
    </source>
</evidence>
<evidence type="ECO:0000256" key="4">
    <source>
        <dbReference type="ARBA" id="ARBA00022679"/>
    </source>
</evidence>
<dbReference type="PANTHER" id="PTHR24356:SF163">
    <property type="entry name" value="3-PHOSPHOINOSITIDE-DEPENDENT PROTEIN KINASE 1-RELATED"/>
    <property type="match status" value="1"/>
</dbReference>
<comment type="caution">
    <text evidence="13">The sequence shown here is derived from an EMBL/GenBank/DDBJ whole genome shotgun (WGS) entry which is preliminary data.</text>
</comment>
<evidence type="ECO:0000256" key="6">
    <source>
        <dbReference type="ARBA" id="ARBA00022777"/>
    </source>
</evidence>
<dbReference type="InterPro" id="IPR000719">
    <property type="entry name" value="Prot_kinase_dom"/>
</dbReference>
<evidence type="ECO:0000259" key="12">
    <source>
        <dbReference type="PROSITE" id="PS50011"/>
    </source>
</evidence>
<feature type="compositionally biased region" description="Low complexity" evidence="11">
    <location>
        <begin position="551"/>
        <end position="561"/>
    </location>
</feature>
<dbReference type="AlphaFoldDB" id="A0A550CY80"/>
<name>A0A550CY80_9AGAR</name>
<dbReference type="Gene3D" id="1.10.510.10">
    <property type="entry name" value="Transferase(Phosphotransferase) domain 1"/>
    <property type="match status" value="1"/>
</dbReference>
<comment type="catalytic activity">
    <reaction evidence="8">
        <text>L-threonyl-[protein] + ATP = O-phospho-L-threonyl-[protein] + ADP + H(+)</text>
        <dbReference type="Rhea" id="RHEA:46608"/>
        <dbReference type="Rhea" id="RHEA-COMP:11060"/>
        <dbReference type="Rhea" id="RHEA-COMP:11605"/>
        <dbReference type="ChEBI" id="CHEBI:15378"/>
        <dbReference type="ChEBI" id="CHEBI:30013"/>
        <dbReference type="ChEBI" id="CHEBI:30616"/>
        <dbReference type="ChEBI" id="CHEBI:61977"/>
        <dbReference type="ChEBI" id="CHEBI:456216"/>
        <dbReference type="EC" id="2.7.11.1"/>
    </reaction>
</comment>
<evidence type="ECO:0000256" key="9">
    <source>
        <dbReference type="ARBA" id="ARBA00048679"/>
    </source>
</evidence>
<dbReference type="FunFam" id="1.10.510.10:FF:000571">
    <property type="entry name" value="Maternal embryonic leucine zipper kinase"/>
    <property type="match status" value="1"/>
</dbReference>
<evidence type="ECO:0000256" key="5">
    <source>
        <dbReference type="ARBA" id="ARBA00022741"/>
    </source>
</evidence>
<feature type="region of interest" description="Disordered" evidence="11">
    <location>
        <begin position="469"/>
        <end position="567"/>
    </location>
</feature>
<evidence type="ECO:0000256" key="11">
    <source>
        <dbReference type="SAM" id="MobiDB-lite"/>
    </source>
</evidence>
<dbReference type="Pfam" id="PF00069">
    <property type="entry name" value="Pkinase"/>
    <property type="match status" value="1"/>
</dbReference>
<keyword evidence="4" id="KW-0808">Transferase</keyword>
<dbReference type="PANTHER" id="PTHR24356">
    <property type="entry name" value="SERINE/THREONINE-PROTEIN KINASE"/>
    <property type="match status" value="1"/>
</dbReference>
<feature type="compositionally biased region" description="Low complexity" evidence="11">
    <location>
        <begin position="496"/>
        <end position="508"/>
    </location>
</feature>
<keyword evidence="7 10" id="KW-0067">ATP-binding</keyword>
<dbReference type="InterPro" id="IPR011009">
    <property type="entry name" value="Kinase-like_dom_sf"/>
</dbReference>
<keyword evidence="6 13" id="KW-0418">Kinase</keyword>
<dbReference type="PROSITE" id="PS00108">
    <property type="entry name" value="PROTEIN_KINASE_ST"/>
    <property type="match status" value="1"/>
</dbReference>
<dbReference type="GO" id="GO:0005524">
    <property type="term" value="F:ATP binding"/>
    <property type="evidence" value="ECO:0007669"/>
    <property type="project" value="UniProtKB-UniRule"/>
</dbReference>
<dbReference type="CDD" id="cd05581">
    <property type="entry name" value="STKc_PDK1"/>
    <property type="match status" value="1"/>
</dbReference>
<dbReference type="SMART" id="SM00220">
    <property type="entry name" value="S_TKc"/>
    <property type="match status" value="1"/>
</dbReference>
<evidence type="ECO:0000256" key="7">
    <source>
        <dbReference type="ARBA" id="ARBA00022840"/>
    </source>
</evidence>
<keyword evidence="14" id="KW-1185">Reference proteome</keyword>
<dbReference type="SUPFAM" id="SSF56112">
    <property type="entry name" value="Protein kinase-like (PK-like)"/>
    <property type="match status" value="1"/>
</dbReference>
<dbReference type="CDD" id="cd00821">
    <property type="entry name" value="PH"/>
    <property type="match status" value="1"/>
</dbReference>
<evidence type="ECO:0000256" key="2">
    <source>
        <dbReference type="ARBA" id="ARBA00012513"/>
    </source>
</evidence>
<feature type="region of interest" description="Disordered" evidence="11">
    <location>
        <begin position="654"/>
        <end position="692"/>
    </location>
</feature>
<feature type="binding site" evidence="10">
    <location>
        <position position="161"/>
    </location>
    <ligand>
        <name>ATP</name>
        <dbReference type="ChEBI" id="CHEBI:30616"/>
    </ligand>
</feature>
<evidence type="ECO:0000256" key="10">
    <source>
        <dbReference type="PROSITE-ProRule" id="PRU10141"/>
    </source>
</evidence>
<dbReference type="EC" id="2.7.11.1" evidence="2"/>
<dbReference type="GO" id="GO:0004674">
    <property type="term" value="F:protein serine/threonine kinase activity"/>
    <property type="evidence" value="ECO:0007669"/>
    <property type="project" value="UniProtKB-KW"/>
</dbReference>
<accession>A0A550CY80</accession>
<dbReference type="PROSITE" id="PS00107">
    <property type="entry name" value="PROTEIN_KINASE_ATP"/>
    <property type="match status" value="1"/>
</dbReference>
<dbReference type="InterPro" id="IPR017441">
    <property type="entry name" value="Protein_kinase_ATP_BS"/>
</dbReference>
<feature type="compositionally biased region" description="Pro residues" evidence="11">
    <location>
        <begin position="483"/>
        <end position="495"/>
    </location>
</feature>
<reference evidence="13 14" key="1">
    <citation type="journal article" date="2019" name="New Phytol.">
        <title>Comparative genomics reveals unique wood-decay strategies and fruiting body development in the Schizophyllaceae.</title>
        <authorList>
            <person name="Almasi E."/>
            <person name="Sahu N."/>
            <person name="Krizsan K."/>
            <person name="Balint B."/>
            <person name="Kovacs G.M."/>
            <person name="Kiss B."/>
            <person name="Cseklye J."/>
            <person name="Drula E."/>
            <person name="Henrissat B."/>
            <person name="Nagy I."/>
            <person name="Chovatia M."/>
            <person name="Adam C."/>
            <person name="LaButti K."/>
            <person name="Lipzen A."/>
            <person name="Riley R."/>
            <person name="Grigoriev I.V."/>
            <person name="Nagy L.G."/>
        </authorList>
    </citation>
    <scope>NUCLEOTIDE SEQUENCE [LARGE SCALE GENOMIC DNA]</scope>
    <source>
        <strain evidence="13 14">NL-1724</strain>
    </source>
</reference>
<feature type="compositionally biased region" description="Basic and acidic residues" evidence="11">
    <location>
        <begin position="670"/>
        <end position="685"/>
    </location>
</feature>
<gene>
    <name evidence="13" type="ORF">BD626DRAFT_554085</name>
</gene>
<proteinExistence type="inferred from homology"/>
<dbReference type="OrthoDB" id="347657at2759"/>
<evidence type="ECO:0000313" key="13">
    <source>
        <dbReference type="EMBL" id="TRM69733.1"/>
    </source>
</evidence>
<dbReference type="Gene3D" id="3.30.200.20">
    <property type="entry name" value="Phosphorylase Kinase, domain 1"/>
    <property type="match status" value="1"/>
</dbReference>
<dbReference type="InterPro" id="IPR008271">
    <property type="entry name" value="Ser/Thr_kinase_AS"/>
</dbReference>
<feature type="compositionally biased region" description="Low complexity" evidence="11">
    <location>
        <begin position="59"/>
        <end position="78"/>
    </location>
</feature>
<organism evidence="13 14">
    <name type="scientific">Schizophyllum amplum</name>
    <dbReference type="NCBI Taxonomy" id="97359"/>
    <lineage>
        <taxon>Eukaryota</taxon>
        <taxon>Fungi</taxon>
        <taxon>Dikarya</taxon>
        <taxon>Basidiomycota</taxon>
        <taxon>Agaricomycotina</taxon>
        <taxon>Agaricomycetes</taxon>
        <taxon>Agaricomycetidae</taxon>
        <taxon>Agaricales</taxon>
        <taxon>Schizophyllaceae</taxon>
        <taxon>Schizophyllum</taxon>
    </lineage>
</organism>
<protein>
    <recommendedName>
        <fullName evidence="2">non-specific serine/threonine protein kinase</fullName>
        <ecNumber evidence="2">2.7.11.1</ecNumber>
    </recommendedName>
</protein>
<dbReference type="GO" id="GO:0035556">
    <property type="term" value="P:intracellular signal transduction"/>
    <property type="evidence" value="ECO:0007669"/>
    <property type="project" value="TreeGrafter"/>
</dbReference>
<comment type="catalytic activity">
    <reaction evidence="9">
        <text>L-seryl-[protein] + ATP = O-phospho-L-seryl-[protein] + ADP + H(+)</text>
        <dbReference type="Rhea" id="RHEA:17989"/>
        <dbReference type="Rhea" id="RHEA-COMP:9863"/>
        <dbReference type="Rhea" id="RHEA-COMP:11604"/>
        <dbReference type="ChEBI" id="CHEBI:15378"/>
        <dbReference type="ChEBI" id="CHEBI:29999"/>
        <dbReference type="ChEBI" id="CHEBI:30616"/>
        <dbReference type="ChEBI" id="CHEBI:83421"/>
        <dbReference type="ChEBI" id="CHEBI:456216"/>
        <dbReference type="EC" id="2.7.11.1"/>
    </reaction>
</comment>